<proteinExistence type="predicted"/>
<dbReference type="Proteomes" id="UP000187455">
    <property type="component" value="Unassembled WGS sequence"/>
</dbReference>
<dbReference type="AlphaFoldDB" id="A0A1R0GXV5"/>
<sequence>MEHHGRPQRLVETGTKPLVNQEKLDSFFVSEKPEKSSRIRKPFQRRQQSFAQGSTTESLRRCGIPKLNFRLFLQKTTRRHQIFTVEGEVGEEDPKDGTVPHATALRTTTADVASEISLLEDSQRIQLDSEGEGSIFSLQELHRRSKIQRPSILKSAVCNSK</sequence>
<keyword evidence="3" id="KW-1185">Reference proteome</keyword>
<gene>
    <name evidence="2" type="ORF">AYI68_g4214</name>
</gene>
<feature type="compositionally biased region" description="Polar residues" evidence="1">
    <location>
        <begin position="45"/>
        <end position="57"/>
    </location>
</feature>
<reference evidence="2 3" key="1">
    <citation type="journal article" date="2016" name="Mol. Biol. Evol.">
        <title>Genome-Wide Survey of Gut Fungi (Harpellales) Reveals the First Horizontally Transferred Ubiquitin Gene from a Mosquito Host.</title>
        <authorList>
            <person name="Wang Y."/>
            <person name="White M.M."/>
            <person name="Kvist S."/>
            <person name="Moncalvo J.M."/>
        </authorList>
    </citation>
    <scope>NUCLEOTIDE SEQUENCE [LARGE SCALE GENOMIC DNA]</scope>
    <source>
        <strain evidence="2 3">ALG-7-W6</strain>
    </source>
</reference>
<evidence type="ECO:0000313" key="3">
    <source>
        <dbReference type="Proteomes" id="UP000187455"/>
    </source>
</evidence>
<feature type="region of interest" description="Disordered" evidence="1">
    <location>
        <begin position="30"/>
        <end position="57"/>
    </location>
</feature>
<comment type="caution">
    <text evidence="2">The sequence shown here is derived from an EMBL/GenBank/DDBJ whole genome shotgun (WGS) entry which is preliminary data.</text>
</comment>
<dbReference type="EMBL" id="LSSL01002257">
    <property type="protein sequence ID" value="OLY81678.1"/>
    <property type="molecule type" value="Genomic_DNA"/>
</dbReference>
<evidence type="ECO:0000313" key="2">
    <source>
        <dbReference type="EMBL" id="OLY81678.1"/>
    </source>
</evidence>
<name>A0A1R0GXV5_9FUNG</name>
<evidence type="ECO:0000256" key="1">
    <source>
        <dbReference type="SAM" id="MobiDB-lite"/>
    </source>
</evidence>
<accession>A0A1R0GXV5</accession>
<protein>
    <submittedName>
        <fullName evidence="2">Uncharacterized protein</fullName>
    </submittedName>
</protein>
<organism evidence="2 3">
    <name type="scientific">Smittium mucronatum</name>
    <dbReference type="NCBI Taxonomy" id="133383"/>
    <lineage>
        <taxon>Eukaryota</taxon>
        <taxon>Fungi</taxon>
        <taxon>Fungi incertae sedis</taxon>
        <taxon>Zoopagomycota</taxon>
        <taxon>Kickxellomycotina</taxon>
        <taxon>Harpellomycetes</taxon>
        <taxon>Harpellales</taxon>
        <taxon>Legeriomycetaceae</taxon>
        <taxon>Smittium</taxon>
    </lineage>
</organism>